<sequence length="126" mass="14409">MKRVIVATVRDEELALSACYAVEAYARRWPFVFMITDWDVWNKGKSALKLEVVYWLEQTEASHDVHLFLSGGGIVGFESRNAASQFALRWSRKMEMASAEMLPAPRQDWNPHPIKSTFEPPHLDAA</sequence>
<proteinExistence type="predicted"/>
<dbReference type="EMBL" id="WURB01000009">
    <property type="protein sequence ID" value="MXQ12656.1"/>
    <property type="molecule type" value="Genomic_DNA"/>
</dbReference>
<evidence type="ECO:0000313" key="3">
    <source>
        <dbReference type="Proteomes" id="UP000436483"/>
    </source>
</evidence>
<gene>
    <name evidence="2" type="ORF">GR328_14550</name>
</gene>
<organism evidence="2 3">
    <name type="scientific">Microvirga makkahensis</name>
    <dbReference type="NCBI Taxonomy" id="1128670"/>
    <lineage>
        <taxon>Bacteria</taxon>
        <taxon>Pseudomonadati</taxon>
        <taxon>Pseudomonadota</taxon>
        <taxon>Alphaproteobacteria</taxon>
        <taxon>Hyphomicrobiales</taxon>
        <taxon>Methylobacteriaceae</taxon>
        <taxon>Microvirga</taxon>
    </lineage>
</organism>
<evidence type="ECO:0000313" key="2">
    <source>
        <dbReference type="EMBL" id="MXQ12656.1"/>
    </source>
</evidence>
<feature type="region of interest" description="Disordered" evidence="1">
    <location>
        <begin position="103"/>
        <end position="126"/>
    </location>
</feature>
<evidence type="ECO:0000256" key="1">
    <source>
        <dbReference type="SAM" id="MobiDB-lite"/>
    </source>
</evidence>
<name>A0A7X3MSX7_9HYPH</name>
<dbReference type="AlphaFoldDB" id="A0A7X3MSX7"/>
<dbReference type="RefSeq" id="WP_160885242.1">
    <property type="nucleotide sequence ID" value="NZ_WURB01000009.1"/>
</dbReference>
<dbReference type="OrthoDB" id="8019263at2"/>
<dbReference type="Proteomes" id="UP000436483">
    <property type="component" value="Unassembled WGS sequence"/>
</dbReference>
<comment type="caution">
    <text evidence="2">The sequence shown here is derived from an EMBL/GenBank/DDBJ whole genome shotgun (WGS) entry which is preliminary data.</text>
</comment>
<reference evidence="2 3" key="1">
    <citation type="submission" date="2019-12" db="EMBL/GenBank/DDBJ databases">
        <authorList>
            <person name="Yuan C.-G."/>
        </authorList>
    </citation>
    <scope>NUCLEOTIDE SEQUENCE [LARGE SCALE GENOMIC DNA]</scope>
    <source>
        <strain evidence="2 3">KCTC 23863</strain>
    </source>
</reference>
<reference evidence="2 3" key="2">
    <citation type="submission" date="2020-01" db="EMBL/GenBank/DDBJ databases">
        <title>Microvirga sp. nov., an arsenate reduction bacterium isolated from Tibet hotspring sediments.</title>
        <authorList>
            <person name="Xian W.-D."/>
            <person name="Li W.-J."/>
        </authorList>
    </citation>
    <scope>NUCLEOTIDE SEQUENCE [LARGE SCALE GENOMIC DNA]</scope>
    <source>
        <strain evidence="2 3">KCTC 23863</strain>
    </source>
</reference>
<keyword evidence="3" id="KW-1185">Reference proteome</keyword>
<accession>A0A7X3MSX7</accession>
<protein>
    <submittedName>
        <fullName evidence="2">Uncharacterized protein</fullName>
    </submittedName>
</protein>